<evidence type="ECO:0000256" key="5">
    <source>
        <dbReference type="ARBA" id="ARBA00022679"/>
    </source>
</evidence>
<keyword evidence="6 9" id="KW-0663">Pyridoxal phosphate</keyword>
<dbReference type="RefSeq" id="WP_058386979.1">
    <property type="nucleotide sequence ID" value="NZ_CP013661.2"/>
</dbReference>
<comment type="catalytic activity">
    <reaction evidence="1 9">
        <text>[(1-&gt;4)-alpha-D-glucosyl](n) + phosphate = [(1-&gt;4)-alpha-D-glucosyl](n-1) + alpha-D-glucose 1-phosphate</text>
        <dbReference type="Rhea" id="RHEA:41732"/>
        <dbReference type="Rhea" id="RHEA-COMP:9584"/>
        <dbReference type="Rhea" id="RHEA-COMP:9586"/>
        <dbReference type="ChEBI" id="CHEBI:15444"/>
        <dbReference type="ChEBI" id="CHEBI:43474"/>
        <dbReference type="ChEBI" id="CHEBI:58601"/>
        <dbReference type="EC" id="2.4.1.1"/>
    </reaction>
</comment>
<dbReference type="Proteomes" id="UP000065533">
    <property type="component" value="Chromosome"/>
</dbReference>
<evidence type="ECO:0000313" key="10">
    <source>
        <dbReference type="EMBL" id="ALS80369.1"/>
    </source>
</evidence>
<dbReference type="Pfam" id="PF00343">
    <property type="entry name" value="Phosphorylase"/>
    <property type="match status" value="1"/>
</dbReference>
<dbReference type="InterPro" id="IPR035090">
    <property type="entry name" value="Pyridoxal_P_attach_site"/>
</dbReference>
<dbReference type="Gene3D" id="3.40.50.2000">
    <property type="entry name" value="Glycogen Phosphorylase B"/>
    <property type="match status" value="2"/>
</dbReference>
<comment type="function">
    <text evidence="8">Phosphorylase is an important allosteric enzyme in carbohydrate metabolism. Enzymes from different sources differ in their regulatory mechanisms and in their natural substrates. However, all known phosphorylases share catalytic and structural properties.</text>
</comment>
<keyword evidence="11" id="KW-1185">Reference proteome</keyword>
<dbReference type="PANTHER" id="PTHR11468:SF3">
    <property type="entry name" value="GLYCOGEN PHOSPHORYLASE, LIVER FORM"/>
    <property type="match status" value="1"/>
</dbReference>
<dbReference type="PIRSF" id="PIRSF000460">
    <property type="entry name" value="Pprylas_GlgP"/>
    <property type="match status" value="1"/>
</dbReference>
<comment type="cofactor">
    <cofactor evidence="2 9">
        <name>pyridoxal 5'-phosphate</name>
        <dbReference type="ChEBI" id="CHEBI:597326"/>
    </cofactor>
</comment>
<evidence type="ECO:0000256" key="4">
    <source>
        <dbReference type="ARBA" id="ARBA00022676"/>
    </source>
</evidence>
<evidence type="ECO:0000256" key="8">
    <source>
        <dbReference type="ARBA" id="ARBA00025174"/>
    </source>
</evidence>
<dbReference type="EMBL" id="CP013661">
    <property type="protein sequence ID" value="ALS80369.1"/>
    <property type="molecule type" value="Genomic_DNA"/>
</dbReference>
<evidence type="ECO:0000256" key="9">
    <source>
        <dbReference type="RuleBase" id="RU000587"/>
    </source>
</evidence>
<name>A0ABM5X187_9BACL</name>
<evidence type="ECO:0000256" key="1">
    <source>
        <dbReference type="ARBA" id="ARBA00001275"/>
    </source>
</evidence>
<reference evidence="10" key="1">
    <citation type="submission" date="2016-01" db="EMBL/GenBank/DDBJ databases">
        <title>Complete genome of Planococcus kocurri type strain.</title>
        <authorList>
            <person name="See-Too W.S."/>
        </authorList>
    </citation>
    <scope>NUCLEOTIDE SEQUENCE [LARGE SCALE GENOMIC DNA]</scope>
    <source>
        <strain evidence="10">ATCC 43650</strain>
    </source>
</reference>
<dbReference type="InterPro" id="IPR000811">
    <property type="entry name" value="Glyco_trans_35"/>
</dbReference>
<keyword evidence="5 9" id="KW-0808">Transferase</keyword>
<dbReference type="NCBIfam" id="TIGR02093">
    <property type="entry name" value="P_ylase"/>
    <property type="match status" value="1"/>
</dbReference>
<dbReference type="PANTHER" id="PTHR11468">
    <property type="entry name" value="GLYCOGEN PHOSPHORYLASE"/>
    <property type="match status" value="1"/>
</dbReference>
<comment type="function">
    <text evidence="9">Allosteric enzyme that catalyzes the rate-limiting step in glycogen catabolism, the phosphorolytic cleavage of glycogen to produce glucose-1-phosphate, and plays a central role in maintaining cellular and organismal glucose homeostasis.</text>
</comment>
<evidence type="ECO:0000256" key="7">
    <source>
        <dbReference type="ARBA" id="ARBA00023277"/>
    </source>
</evidence>
<dbReference type="EC" id="2.4.1.1" evidence="9"/>
<keyword evidence="4 9" id="KW-0328">Glycosyltransferase</keyword>
<evidence type="ECO:0000256" key="3">
    <source>
        <dbReference type="ARBA" id="ARBA00006047"/>
    </source>
</evidence>
<comment type="similarity">
    <text evidence="3 9">Belongs to the glycogen phosphorylase family.</text>
</comment>
<dbReference type="SUPFAM" id="SSF53756">
    <property type="entry name" value="UDP-Glycosyltransferase/glycogen phosphorylase"/>
    <property type="match status" value="1"/>
</dbReference>
<evidence type="ECO:0000256" key="6">
    <source>
        <dbReference type="ARBA" id="ARBA00022898"/>
    </source>
</evidence>
<sequence length="795" mass="91759">MFSSKEEFKKSFITRIESKDMRKTTELAYEILWEMTCEWIKESWDRTNGLYKENDEKQLYYFSIEFLIGRVLGQNLMNINAYHIVKEGLDELGFQLSEVEELEVEPGLGNGGLGRLAACFMDSLASLQLPGHGYGLRYKGGLFTQHFVNGYQTEQPTEWIQEEHNADARREDLAIDIPYYGDVQLVMGIDGLKMKVENSEWVKAVPYDMPIVGANGGTVNTLRLWQAEVSNLPFPGDKDYLVYEQETAKITDRLYPDDSLESGKILRLKQQYFLCSASLQDILNNRSFSMEKLPENVAIQINDTHPALAVPELMRLLIDDHHLTWEQAWDITTRTISYTNHTILEEAMEKWDSRLIQSLLPRVYTIIEEIDKRFKESLETQTIDEETFRKLSIIENGVIKMAVLAVVGSYKVNGVAKLHTEILKKREMKELNEQFPNKFHNKTNGIAHRRWLVKANQELSGLITETIGPRWIEEPERLNELHYFAQNHSFLQDFQAIKTLKKEQLLYHLQRNENIIVDSASIFDIHIKRVHGYKRQLMNIMHIQMLCDRIKQDSTYRPHPRTFFFGGKAAPSYHFAKQVIKMINTVAVKVNNDPLLRKHLYIVFVENYNVTQAEYLIPAADVSEQISTASKEASGTGNMKLMMNGALTIGTLDGANVEIFEQAGQENAFVFGMRAEEVMQYEKEQSYDPKEIINSDPEIKKMMKQLVDGEWTEGKENVDFIVGQLLEDRDPYFVLKDIHSYSNAHERILAAYANPVKWAEMCVKNIAASGIFSSDRTIQQYSNDVWHLTKIPSVY</sequence>
<accession>A0ABM5X187</accession>
<dbReference type="PROSITE" id="PS00102">
    <property type="entry name" value="PHOSPHORYLASE"/>
    <property type="match status" value="1"/>
</dbReference>
<evidence type="ECO:0000313" key="11">
    <source>
        <dbReference type="Proteomes" id="UP000065533"/>
    </source>
</evidence>
<protein>
    <recommendedName>
        <fullName evidence="9">Alpha-1,4 glucan phosphorylase</fullName>
        <ecNumber evidence="9">2.4.1.1</ecNumber>
    </recommendedName>
</protein>
<proteinExistence type="inferred from homology"/>
<dbReference type="InterPro" id="IPR011833">
    <property type="entry name" value="Glycg_phsphrylas"/>
</dbReference>
<keyword evidence="7 9" id="KW-0119">Carbohydrate metabolism</keyword>
<organism evidence="10 11">
    <name type="scientific">Planococcus kocurii</name>
    <dbReference type="NCBI Taxonomy" id="1374"/>
    <lineage>
        <taxon>Bacteria</taxon>
        <taxon>Bacillati</taxon>
        <taxon>Bacillota</taxon>
        <taxon>Bacilli</taxon>
        <taxon>Bacillales</taxon>
        <taxon>Caryophanaceae</taxon>
        <taxon>Planococcus</taxon>
    </lineage>
</organism>
<evidence type="ECO:0000256" key="2">
    <source>
        <dbReference type="ARBA" id="ARBA00001933"/>
    </source>
</evidence>
<gene>
    <name evidence="10" type="ORF">AUO94_15360</name>
</gene>